<dbReference type="AlphaFoldDB" id="A0A132PFZ5"/>
<dbReference type="RefSeq" id="WP_067855127.1">
    <property type="nucleotide sequence ID" value="NZ_JACKUA010000019.1"/>
</dbReference>
<evidence type="ECO:0000313" key="2">
    <source>
        <dbReference type="EMBL" id="KWX21266.1"/>
    </source>
</evidence>
<keyword evidence="1" id="KW-1133">Transmembrane helix</keyword>
<dbReference type="STRING" id="59750.AWC31_23335"/>
<comment type="caution">
    <text evidence="2">The sequence shown here is derived from an EMBL/GenBank/DDBJ whole genome shotgun (WGS) entry which is preliminary data.</text>
</comment>
<dbReference type="Proteomes" id="UP000070612">
    <property type="component" value="Unassembled WGS sequence"/>
</dbReference>
<dbReference type="PATRIC" id="fig|59750.3.peg.3120"/>
<feature type="transmembrane region" description="Helical" evidence="1">
    <location>
        <begin position="52"/>
        <end position="79"/>
    </location>
</feature>
<reference evidence="2 4" key="1">
    <citation type="submission" date="2015-07" db="EMBL/GenBank/DDBJ databases">
        <title>A draft genome sequence of Mycobacterium wolinskyi.</title>
        <authorList>
            <person name="de Man T.J."/>
            <person name="Perry K.A."/>
            <person name="Coulliette A.D."/>
            <person name="Jensen B."/>
            <person name="Toney N.C."/>
            <person name="Limbago B.M."/>
            <person name="Noble-Wang J."/>
        </authorList>
    </citation>
    <scope>NUCLEOTIDE SEQUENCE [LARGE SCALE GENOMIC DNA]</scope>
    <source>
        <strain evidence="2 4">CDC_01</strain>
    </source>
</reference>
<proteinExistence type="predicted"/>
<dbReference type="PIRSF" id="PIRSF028065">
    <property type="entry name" value="UCP028065"/>
    <property type="match status" value="1"/>
</dbReference>
<dbReference type="InterPro" id="IPR007339">
    <property type="entry name" value="RclC-like"/>
</dbReference>
<dbReference type="InterPro" id="IPR016865">
    <property type="entry name" value="RclC"/>
</dbReference>
<keyword evidence="4" id="KW-1185">Reference proteome</keyword>
<gene>
    <name evidence="2" type="ORF">AFM11_26265</name>
    <name evidence="3" type="ORF">AWC31_23335</name>
</gene>
<reference evidence="3 5" key="2">
    <citation type="submission" date="2016-01" db="EMBL/GenBank/DDBJ databases">
        <title>The new phylogeny of the genus Mycobacterium.</title>
        <authorList>
            <person name="Tarcisio F."/>
            <person name="Conor M."/>
            <person name="Antonella G."/>
            <person name="Elisabetta G."/>
            <person name="Giulia F.S."/>
            <person name="Sara T."/>
            <person name="Anna F."/>
            <person name="Clotilde B."/>
            <person name="Roberto B."/>
            <person name="Veronica D.S."/>
            <person name="Fabio R."/>
            <person name="Monica P."/>
            <person name="Olivier J."/>
            <person name="Enrico T."/>
            <person name="Nicola S."/>
        </authorList>
    </citation>
    <scope>NUCLEOTIDE SEQUENCE [LARGE SCALE GENOMIC DNA]</scope>
    <source>
        <strain evidence="3 5">ATCC 700010</strain>
    </source>
</reference>
<evidence type="ECO:0000313" key="5">
    <source>
        <dbReference type="Proteomes" id="UP000193964"/>
    </source>
</evidence>
<evidence type="ECO:0000313" key="4">
    <source>
        <dbReference type="Proteomes" id="UP000070612"/>
    </source>
</evidence>
<feature type="transmembrane region" description="Helical" evidence="1">
    <location>
        <begin position="86"/>
        <end position="106"/>
    </location>
</feature>
<dbReference type="EMBL" id="LQQA01000013">
    <property type="protein sequence ID" value="ORX15709.1"/>
    <property type="molecule type" value="Genomic_DNA"/>
</dbReference>
<dbReference type="Proteomes" id="UP000193964">
    <property type="component" value="Unassembled WGS sequence"/>
</dbReference>
<dbReference type="GO" id="GO:1901530">
    <property type="term" value="P:response to hypochlorite"/>
    <property type="evidence" value="ECO:0007669"/>
    <property type="project" value="TreeGrafter"/>
</dbReference>
<protein>
    <submittedName>
        <fullName evidence="2">Membrane protein</fullName>
    </submittedName>
</protein>
<organism evidence="2 4">
    <name type="scientific">Mycolicibacterium wolinskyi</name>
    <dbReference type="NCBI Taxonomy" id="59750"/>
    <lineage>
        <taxon>Bacteria</taxon>
        <taxon>Bacillati</taxon>
        <taxon>Actinomycetota</taxon>
        <taxon>Actinomycetes</taxon>
        <taxon>Mycobacteriales</taxon>
        <taxon>Mycobacteriaceae</taxon>
        <taxon>Mycolicibacterium</taxon>
    </lineage>
</organism>
<keyword evidence="1" id="KW-0812">Transmembrane</keyword>
<dbReference type="GO" id="GO:0005886">
    <property type="term" value="C:plasma membrane"/>
    <property type="evidence" value="ECO:0007669"/>
    <property type="project" value="TreeGrafter"/>
</dbReference>
<dbReference type="EMBL" id="LGTW01000021">
    <property type="protein sequence ID" value="KWX21266.1"/>
    <property type="molecule type" value="Genomic_DNA"/>
</dbReference>
<feature type="transmembrane region" description="Helical" evidence="1">
    <location>
        <begin position="118"/>
        <end position="143"/>
    </location>
</feature>
<evidence type="ECO:0000313" key="3">
    <source>
        <dbReference type="EMBL" id="ORX15709.1"/>
    </source>
</evidence>
<name>A0A132PFZ5_9MYCO</name>
<accession>A0A132PFZ5</accession>
<dbReference type="Pfam" id="PF04224">
    <property type="entry name" value="DUF417"/>
    <property type="match status" value="1"/>
</dbReference>
<dbReference type="PANTHER" id="PTHR40106">
    <property type="entry name" value="INNER MEMBRANE PROTEIN RCLC"/>
    <property type="match status" value="1"/>
</dbReference>
<keyword evidence="1" id="KW-0472">Membrane</keyword>
<sequence length="150" mass="15921">MNRTDTTLDTVAGLAARYGLVVVIAWFGGLKFMAYEAAGIQPLVAASPFMGWLYEIFSVRAFSSLLGVFELTAAVLLAVKPWWPKVSIGGSLLAILLFLATISFLFTTPGVFEASAGGFPALSVTGGFLIKDVALLGISVWTLTDALRAR</sequence>
<feature type="transmembrane region" description="Helical" evidence="1">
    <location>
        <begin position="12"/>
        <end position="32"/>
    </location>
</feature>
<evidence type="ECO:0000256" key="1">
    <source>
        <dbReference type="SAM" id="Phobius"/>
    </source>
</evidence>
<dbReference type="PANTHER" id="PTHR40106:SF1">
    <property type="entry name" value="INNER MEMBRANE PROTEIN RCLC"/>
    <property type="match status" value="1"/>
</dbReference>